<sequence>MVHRADDPEIEEIYEYLQEHHSYPTVIASNQTDDDELIEQIITDEQFEFASFRDDSVPFGLISVRCKQLAAELSTSEE</sequence>
<dbReference type="OrthoDB" id="386219at2157"/>
<dbReference type="RefSeq" id="WP_006168576.1">
    <property type="nucleotide sequence ID" value="NZ_AOIN01000082.1"/>
</dbReference>
<dbReference type="AlphaFoldDB" id="M0ADM4"/>
<keyword evidence="2" id="KW-1185">Reference proteome</keyword>
<evidence type="ECO:0000313" key="2">
    <source>
        <dbReference type="Proteomes" id="UP000011693"/>
    </source>
</evidence>
<evidence type="ECO:0000313" key="1">
    <source>
        <dbReference type="EMBL" id="ELY96634.1"/>
    </source>
</evidence>
<comment type="caution">
    <text evidence="1">The sequence shown here is derived from an EMBL/GenBank/DDBJ whole genome shotgun (WGS) entry which is preliminary data.</text>
</comment>
<proteinExistence type="predicted"/>
<gene>
    <name evidence="1" type="ORF">C482_15438</name>
</gene>
<name>M0ADM4_9EURY</name>
<organism evidence="1 2">
    <name type="scientific">Natrialba chahannaoensis JCM 10990</name>
    <dbReference type="NCBI Taxonomy" id="1227492"/>
    <lineage>
        <taxon>Archaea</taxon>
        <taxon>Methanobacteriati</taxon>
        <taxon>Methanobacteriota</taxon>
        <taxon>Stenosarchaea group</taxon>
        <taxon>Halobacteria</taxon>
        <taxon>Halobacteriales</taxon>
        <taxon>Natrialbaceae</taxon>
        <taxon>Natrialba</taxon>
    </lineage>
</organism>
<dbReference type="Proteomes" id="UP000011693">
    <property type="component" value="Unassembled WGS sequence"/>
</dbReference>
<protein>
    <submittedName>
        <fullName evidence="1">Uncharacterized protein</fullName>
    </submittedName>
</protein>
<reference evidence="1 2" key="1">
    <citation type="journal article" date="2014" name="PLoS Genet.">
        <title>Phylogenetically driven sequencing of extremely halophilic archaea reveals strategies for static and dynamic osmo-response.</title>
        <authorList>
            <person name="Becker E.A."/>
            <person name="Seitzer P.M."/>
            <person name="Tritt A."/>
            <person name="Larsen D."/>
            <person name="Krusor M."/>
            <person name="Yao A.I."/>
            <person name="Wu D."/>
            <person name="Madern D."/>
            <person name="Eisen J.A."/>
            <person name="Darling A.E."/>
            <person name="Facciotti M.T."/>
        </authorList>
    </citation>
    <scope>NUCLEOTIDE SEQUENCE [LARGE SCALE GENOMIC DNA]</scope>
    <source>
        <strain evidence="1 2">JCM 10990</strain>
    </source>
</reference>
<dbReference type="EMBL" id="AOIN01000082">
    <property type="protein sequence ID" value="ELY96634.1"/>
    <property type="molecule type" value="Genomic_DNA"/>
</dbReference>
<accession>M0ADM4</accession>
<dbReference type="PATRIC" id="fig|1227492.4.peg.3064"/>